<feature type="coiled-coil region" evidence="1">
    <location>
        <begin position="26"/>
        <end position="71"/>
    </location>
</feature>
<gene>
    <name evidence="2" type="ORF">OYG11_11020</name>
</gene>
<keyword evidence="1" id="KW-0175">Coiled coil</keyword>
<dbReference type="RefSeq" id="WP_267991771.1">
    <property type="nucleotide sequence ID" value="NZ_JAPQFC010000007.1"/>
</dbReference>
<accession>A0A9Q4H774</accession>
<comment type="caution">
    <text evidence="2">The sequence shown here is derived from an EMBL/GenBank/DDBJ whole genome shotgun (WGS) entry which is preliminary data.</text>
</comment>
<reference evidence="2" key="1">
    <citation type="journal article" date="2021" name="Vet Sci">
        <title>O-Serogroups and Pathovirotypes of Escherichia coli Isolated from Post-Weaning Piglets Showing Diarrhoea and/or Oedema in South Korea.</title>
        <authorList>
            <person name="Byun J.W."/>
            <person name="Moon B.Y."/>
            <person name="Do K.H."/>
            <person name="Lee K."/>
            <person name="Lee H.Y."/>
            <person name="Kim W.I."/>
            <person name="So B."/>
            <person name="Lee W.K."/>
        </authorList>
    </citation>
    <scope>NUCLEOTIDE SEQUENCE</scope>
    <source>
        <strain evidence="2">84/14</strain>
    </source>
</reference>
<proteinExistence type="predicted"/>
<evidence type="ECO:0000313" key="3">
    <source>
        <dbReference type="Proteomes" id="UP001077788"/>
    </source>
</evidence>
<feature type="non-terminal residue" evidence="2">
    <location>
        <position position="82"/>
    </location>
</feature>
<name>A0A9Q4H774_ACTPL</name>
<dbReference type="AlphaFoldDB" id="A0A9Q4H774"/>
<dbReference type="EMBL" id="JAPQFC010000007">
    <property type="protein sequence ID" value="MCY6524732.1"/>
    <property type="molecule type" value="Genomic_DNA"/>
</dbReference>
<dbReference type="Proteomes" id="UP001077788">
    <property type="component" value="Unassembled WGS sequence"/>
</dbReference>
<sequence>MKTTQDFGRELNLGRIIDLTDQLEISKILEKQLKEENKANKKDNAKLVKANEKLNEELGRLKRKNDLLSKQAFKWLKEKNMW</sequence>
<evidence type="ECO:0008006" key="4">
    <source>
        <dbReference type="Google" id="ProtNLM"/>
    </source>
</evidence>
<reference evidence="2" key="2">
    <citation type="submission" date="2022-12" db="EMBL/GenBank/DDBJ databases">
        <authorList>
            <person name="Kardos G."/>
            <person name="Sarkozi R."/>
            <person name="Laczko L."/>
            <person name="Marton S."/>
            <person name="Makrai L."/>
            <person name="Banyai K."/>
            <person name="Fodor L."/>
        </authorList>
    </citation>
    <scope>NUCLEOTIDE SEQUENCE</scope>
    <source>
        <strain evidence="2">84/14</strain>
    </source>
</reference>
<evidence type="ECO:0000313" key="2">
    <source>
        <dbReference type="EMBL" id="MCY6524732.1"/>
    </source>
</evidence>
<protein>
    <recommendedName>
        <fullName evidence="4">Transposase</fullName>
    </recommendedName>
</protein>
<evidence type="ECO:0000256" key="1">
    <source>
        <dbReference type="SAM" id="Coils"/>
    </source>
</evidence>
<organism evidence="2 3">
    <name type="scientific">Actinobacillus pleuropneumoniae</name>
    <name type="common">Haemophilus pleuropneumoniae</name>
    <dbReference type="NCBI Taxonomy" id="715"/>
    <lineage>
        <taxon>Bacteria</taxon>
        <taxon>Pseudomonadati</taxon>
        <taxon>Pseudomonadota</taxon>
        <taxon>Gammaproteobacteria</taxon>
        <taxon>Pasteurellales</taxon>
        <taxon>Pasteurellaceae</taxon>
        <taxon>Actinobacillus</taxon>
    </lineage>
</organism>